<organism evidence="4 5">
    <name type="scientific">Azorhizobium oxalatiphilum</name>
    <dbReference type="NCBI Taxonomy" id="980631"/>
    <lineage>
        <taxon>Bacteria</taxon>
        <taxon>Pseudomonadati</taxon>
        <taxon>Pseudomonadota</taxon>
        <taxon>Alphaproteobacteria</taxon>
        <taxon>Hyphomicrobiales</taxon>
        <taxon>Xanthobacteraceae</taxon>
        <taxon>Azorhizobium</taxon>
    </lineage>
</organism>
<dbReference type="RefSeq" id="WP_188583366.1">
    <property type="nucleotide sequence ID" value="NZ_BMCT01000009.1"/>
</dbReference>
<dbReference type="GO" id="GO:0006749">
    <property type="term" value="P:glutathione metabolic process"/>
    <property type="evidence" value="ECO:0007669"/>
    <property type="project" value="TreeGrafter"/>
</dbReference>
<keyword evidence="5" id="KW-1185">Reference proteome</keyword>
<dbReference type="InterPro" id="IPR045079">
    <property type="entry name" value="Oxoprolinase-like"/>
</dbReference>
<dbReference type="EMBL" id="BMCT01000009">
    <property type="protein sequence ID" value="GGF82055.1"/>
    <property type="molecule type" value="Genomic_DNA"/>
</dbReference>
<feature type="domain" description="Hydantoinase/oxoprolinase N-terminal" evidence="2">
    <location>
        <begin position="5"/>
        <end position="188"/>
    </location>
</feature>
<evidence type="ECO:0000259" key="1">
    <source>
        <dbReference type="Pfam" id="PF01968"/>
    </source>
</evidence>
<gene>
    <name evidence="4" type="ORF">GCM10007301_47700</name>
</gene>
<dbReference type="InterPro" id="IPR049517">
    <property type="entry name" value="ACX-like_C"/>
</dbReference>
<name>A0A917CAX6_9HYPH</name>
<feature type="domain" description="Hydantoinase A/oxoprolinase" evidence="1">
    <location>
        <begin position="209"/>
        <end position="495"/>
    </location>
</feature>
<dbReference type="InterPro" id="IPR008040">
    <property type="entry name" value="Hydant_A_N"/>
</dbReference>
<dbReference type="SUPFAM" id="SSF53067">
    <property type="entry name" value="Actin-like ATPase domain"/>
    <property type="match status" value="1"/>
</dbReference>
<dbReference type="InterPro" id="IPR002821">
    <property type="entry name" value="Hydantoinase_A"/>
</dbReference>
<evidence type="ECO:0000313" key="5">
    <source>
        <dbReference type="Proteomes" id="UP000606044"/>
    </source>
</evidence>
<dbReference type="AlphaFoldDB" id="A0A917CAX6"/>
<sequence length="690" mass="74084">MARWRVGVDSGGTFTDICLFDEDEGRVEVWKVSSTPDDPSRGIAEGVEQGMRIVAPENGDTPASSVTYFGHGTTVATNALIQHRGVPTGLVTTDGFRDLLEIGRQKRPDLYDLDIDKPPTLVPRALRMGVTERVRHDGSIDQPLDEPAVREAARALKKAGVKAIAVSFLYGFVRPEHEARAVEIIREEYPEAFICSGHEIAPEFREFERLSTVVLNAYLGPVMKSYIDKLTPRLKALGMEATPHLTQSNGGVIGFSTAAAMPVRTILSGPSTGVVAAQVVGELAGFPDIITFDMGGTSTDVALLKGGVCKLTSEANVHGYPLKAPMLDIHTVGAGGGSIAFVDSGGFLKVGPRSCGAFPGPVCYDKGAEEPATTDANVVLQTLNPTHLLAGRMPVRQDLAKAAIGRLADKLGLGVMETAQGILSVVTANMAKAIRVISVQRGHDPRDYTLMAFGGAGPLHAARLAKELDMRRVLVPRNPGILCAMGLLLTDLRADFAATRLLPLNAAALQPVEDAFFQLGARAEAWFDHEEIAADARQITRTVDMRYAGQNYELSVPLPDGPVTETTLEHLAEGFEEAHRQRYGFIADGEAVQIVTLRVEAAGLVKKATLRAWPEAGPDASGAIMGKRDVWFPEAGDYVNTPIYDREKLHPGNRFSGPAIVEQMDTTTVVPPGMTARVDTYLNLILEVTA</sequence>
<comment type="caution">
    <text evidence="4">The sequence shown here is derived from an EMBL/GenBank/DDBJ whole genome shotgun (WGS) entry which is preliminary data.</text>
</comment>
<feature type="domain" description="Acetophenone carboxylase-like C-terminal" evidence="3">
    <location>
        <begin position="507"/>
        <end position="681"/>
    </location>
</feature>
<dbReference type="PANTHER" id="PTHR11365:SF23">
    <property type="entry name" value="HYPOTHETICAL 5-OXOPROLINASE (EUROFUNG)-RELATED"/>
    <property type="match status" value="1"/>
</dbReference>
<evidence type="ECO:0000313" key="4">
    <source>
        <dbReference type="EMBL" id="GGF82055.1"/>
    </source>
</evidence>
<dbReference type="Pfam" id="PF05378">
    <property type="entry name" value="Hydant_A_N"/>
    <property type="match status" value="1"/>
</dbReference>
<dbReference type="Proteomes" id="UP000606044">
    <property type="component" value="Unassembled WGS sequence"/>
</dbReference>
<reference evidence="4" key="2">
    <citation type="submission" date="2020-09" db="EMBL/GenBank/DDBJ databases">
        <authorList>
            <person name="Sun Q."/>
            <person name="Sedlacek I."/>
        </authorList>
    </citation>
    <scope>NUCLEOTIDE SEQUENCE</scope>
    <source>
        <strain evidence="4">CCM 7897</strain>
    </source>
</reference>
<accession>A0A917CAX6</accession>
<dbReference type="Pfam" id="PF19278">
    <property type="entry name" value="Hydant_A_C"/>
    <property type="match status" value="1"/>
</dbReference>
<dbReference type="PANTHER" id="PTHR11365">
    <property type="entry name" value="5-OXOPROLINASE RELATED"/>
    <property type="match status" value="1"/>
</dbReference>
<dbReference type="GO" id="GO:0017168">
    <property type="term" value="F:5-oxoprolinase (ATP-hydrolyzing) activity"/>
    <property type="evidence" value="ECO:0007669"/>
    <property type="project" value="TreeGrafter"/>
</dbReference>
<reference evidence="4" key="1">
    <citation type="journal article" date="2014" name="Int. J. Syst. Evol. Microbiol.">
        <title>Complete genome sequence of Corynebacterium casei LMG S-19264T (=DSM 44701T), isolated from a smear-ripened cheese.</title>
        <authorList>
            <consortium name="US DOE Joint Genome Institute (JGI-PGF)"/>
            <person name="Walter F."/>
            <person name="Albersmeier A."/>
            <person name="Kalinowski J."/>
            <person name="Ruckert C."/>
        </authorList>
    </citation>
    <scope>NUCLEOTIDE SEQUENCE</scope>
    <source>
        <strain evidence="4">CCM 7897</strain>
    </source>
</reference>
<proteinExistence type="predicted"/>
<dbReference type="InterPro" id="IPR043129">
    <property type="entry name" value="ATPase_NBD"/>
</dbReference>
<dbReference type="GO" id="GO:0005829">
    <property type="term" value="C:cytosol"/>
    <property type="evidence" value="ECO:0007669"/>
    <property type="project" value="TreeGrafter"/>
</dbReference>
<protein>
    <submittedName>
        <fullName evidence="4">Methylhydantoinase</fullName>
    </submittedName>
</protein>
<dbReference type="Pfam" id="PF01968">
    <property type="entry name" value="Hydantoinase_A"/>
    <property type="match status" value="1"/>
</dbReference>
<evidence type="ECO:0000259" key="2">
    <source>
        <dbReference type="Pfam" id="PF05378"/>
    </source>
</evidence>
<evidence type="ECO:0000259" key="3">
    <source>
        <dbReference type="Pfam" id="PF19278"/>
    </source>
</evidence>